<evidence type="ECO:0000256" key="1">
    <source>
        <dbReference type="SAM" id="MobiDB-lite"/>
    </source>
</evidence>
<keyword evidence="3" id="KW-0732">Signal</keyword>
<evidence type="ECO:0000313" key="4">
    <source>
        <dbReference type="EMBL" id="KTB37726.1"/>
    </source>
</evidence>
<feature type="transmembrane region" description="Helical" evidence="2">
    <location>
        <begin position="181"/>
        <end position="199"/>
    </location>
</feature>
<protein>
    <submittedName>
        <fullName evidence="4">Uncharacterized protein</fullName>
    </submittedName>
</protein>
<keyword evidence="2" id="KW-0812">Transmembrane</keyword>
<sequence length="400" mass="44583">MTVSRRAFVVGFTILIQLLHPVIAIVPKKYQLWFPDWGYYLLPLSFKDNNGRCAKLVNNYWRDGPTGSLDKPWSCSLVLDCILQDTPEHGSQMLSASLVLLGLTPTVLSSLGMSVAEATMLSFELPLLSTLLSFGSVVVYPSRILVYDDPVGTVLPSPNTSTLLSLLPLIRQPKTRKLIRVIEYVAALGAVANVFYMSLELGWRTILSWDCDSSYLPLLWVLLPGVIHLISIFSFLLRPKAVSGGAHDASSQRTATTKVLPRDGTQGQKSQGLRSGAETICTLHPTRWTLLIDSIVSGVAVGHIMFGTLIFSSLMFMTVKDTVPVIFRFGMSAVICRIISWNELAWMSEKYRVECVDSLEGKGRRIYVAEGWWRWRHDMQLKPGKKRSERDRNVDSSASA</sequence>
<feature type="transmembrane region" description="Helical" evidence="2">
    <location>
        <begin position="93"/>
        <end position="113"/>
    </location>
</feature>
<evidence type="ECO:0000256" key="2">
    <source>
        <dbReference type="SAM" id="Phobius"/>
    </source>
</evidence>
<name>A0A0W0FN41_MONRR</name>
<evidence type="ECO:0000256" key="3">
    <source>
        <dbReference type="SAM" id="SignalP"/>
    </source>
</evidence>
<comment type="caution">
    <text evidence="4">The sequence shown here is derived from an EMBL/GenBank/DDBJ whole genome shotgun (WGS) entry which is preliminary data.</text>
</comment>
<accession>A0A0W0FN41</accession>
<dbReference type="AlphaFoldDB" id="A0A0W0FN41"/>
<feature type="transmembrane region" description="Helical" evidence="2">
    <location>
        <begin position="325"/>
        <end position="342"/>
    </location>
</feature>
<gene>
    <name evidence="4" type="ORF">WG66_9697</name>
</gene>
<proteinExistence type="predicted"/>
<organism evidence="4 5">
    <name type="scientific">Moniliophthora roreri</name>
    <name type="common">Frosty pod rot fungus</name>
    <name type="synonym">Monilia roreri</name>
    <dbReference type="NCBI Taxonomy" id="221103"/>
    <lineage>
        <taxon>Eukaryota</taxon>
        <taxon>Fungi</taxon>
        <taxon>Dikarya</taxon>
        <taxon>Basidiomycota</taxon>
        <taxon>Agaricomycotina</taxon>
        <taxon>Agaricomycetes</taxon>
        <taxon>Agaricomycetidae</taxon>
        <taxon>Agaricales</taxon>
        <taxon>Marasmiineae</taxon>
        <taxon>Marasmiaceae</taxon>
        <taxon>Moniliophthora</taxon>
    </lineage>
</organism>
<feature type="transmembrane region" description="Helical" evidence="2">
    <location>
        <begin position="295"/>
        <end position="319"/>
    </location>
</feature>
<keyword evidence="2" id="KW-1133">Transmembrane helix</keyword>
<keyword evidence="2" id="KW-0472">Membrane</keyword>
<feature type="transmembrane region" description="Helical" evidence="2">
    <location>
        <begin position="219"/>
        <end position="237"/>
    </location>
</feature>
<reference evidence="4 5" key="1">
    <citation type="submission" date="2015-12" db="EMBL/GenBank/DDBJ databases">
        <title>Draft genome sequence of Moniliophthora roreri, the causal agent of frosty pod rot of cacao.</title>
        <authorList>
            <person name="Aime M.C."/>
            <person name="Diaz-Valderrama J.R."/>
            <person name="Kijpornyongpan T."/>
            <person name="Phillips-Mora W."/>
        </authorList>
    </citation>
    <scope>NUCLEOTIDE SEQUENCE [LARGE SCALE GENOMIC DNA]</scope>
    <source>
        <strain evidence="4 5">MCA 2952</strain>
    </source>
</reference>
<feature type="region of interest" description="Disordered" evidence="1">
    <location>
        <begin position="244"/>
        <end position="273"/>
    </location>
</feature>
<feature type="signal peptide" evidence="3">
    <location>
        <begin position="1"/>
        <end position="24"/>
    </location>
</feature>
<dbReference type="Proteomes" id="UP000054988">
    <property type="component" value="Unassembled WGS sequence"/>
</dbReference>
<feature type="chain" id="PRO_5006901932" evidence="3">
    <location>
        <begin position="25"/>
        <end position="400"/>
    </location>
</feature>
<dbReference type="eggNOG" id="ENOG502SQ4J">
    <property type="taxonomic scope" value="Eukaryota"/>
</dbReference>
<evidence type="ECO:0000313" key="5">
    <source>
        <dbReference type="Proteomes" id="UP000054988"/>
    </source>
</evidence>
<dbReference type="EMBL" id="LATX01001825">
    <property type="protein sequence ID" value="KTB37726.1"/>
    <property type="molecule type" value="Genomic_DNA"/>
</dbReference>